<feature type="compositionally biased region" description="Basic residues" evidence="1">
    <location>
        <begin position="164"/>
        <end position="183"/>
    </location>
</feature>
<dbReference type="GeneID" id="93611283"/>
<feature type="region of interest" description="Disordered" evidence="1">
    <location>
        <begin position="155"/>
        <end position="204"/>
    </location>
</feature>
<evidence type="ECO:0000313" key="2">
    <source>
        <dbReference type="EMBL" id="EIE79607.1"/>
    </source>
</evidence>
<keyword evidence="3" id="KW-1185">Reference proteome</keyword>
<accession>I1BTS7</accession>
<dbReference type="EMBL" id="CH476734">
    <property type="protein sequence ID" value="EIE79607.1"/>
    <property type="molecule type" value="Genomic_DNA"/>
</dbReference>
<dbReference type="VEuPathDB" id="FungiDB:RO3G_04312"/>
<dbReference type="InParanoid" id="I1BTS7"/>
<proteinExistence type="predicted"/>
<gene>
    <name evidence="2" type="ORF">RO3G_04312</name>
</gene>
<dbReference type="Proteomes" id="UP000009138">
    <property type="component" value="Unassembled WGS sequence"/>
</dbReference>
<reference evidence="2 3" key="1">
    <citation type="journal article" date="2009" name="PLoS Genet.">
        <title>Genomic analysis of the basal lineage fungus Rhizopus oryzae reveals a whole-genome duplication.</title>
        <authorList>
            <person name="Ma L.-J."/>
            <person name="Ibrahim A.S."/>
            <person name="Skory C."/>
            <person name="Grabherr M.G."/>
            <person name="Burger G."/>
            <person name="Butler M."/>
            <person name="Elias M."/>
            <person name="Idnurm A."/>
            <person name="Lang B.F."/>
            <person name="Sone T."/>
            <person name="Abe A."/>
            <person name="Calvo S.E."/>
            <person name="Corrochano L.M."/>
            <person name="Engels R."/>
            <person name="Fu J."/>
            <person name="Hansberg W."/>
            <person name="Kim J.-M."/>
            <person name="Kodira C.D."/>
            <person name="Koehrsen M.J."/>
            <person name="Liu B."/>
            <person name="Miranda-Saavedra D."/>
            <person name="O'Leary S."/>
            <person name="Ortiz-Castellanos L."/>
            <person name="Poulter R."/>
            <person name="Rodriguez-Romero J."/>
            <person name="Ruiz-Herrera J."/>
            <person name="Shen Y.-Q."/>
            <person name="Zeng Q."/>
            <person name="Galagan J."/>
            <person name="Birren B.W."/>
            <person name="Cuomo C.A."/>
            <person name="Wickes B.L."/>
        </authorList>
    </citation>
    <scope>NUCLEOTIDE SEQUENCE [LARGE SCALE GENOMIC DNA]</scope>
    <source>
        <strain evidence="3">RA 99-880 / ATCC MYA-4621 / FGSC 9543 / NRRL 43880</strain>
    </source>
</reference>
<evidence type="ECO:0000256" key="1">
    <source>
        <dbReference type="SAM" id="MobiDB-lite"/>
    </source>
</evidence>
<organism evidence="2 3">
    <name type="scientific">Rhizopus delemar (strain RA 99-880 / ATCC MYA-4621 / FGSC 9543 / NRRL 43880)</name>
    <name type="common">Mucormycosis agent</name>
    <name type="synonym">Rhizopus arrhizus var. delemar</name>
    <dbReference type="NCBI Taxonomy" id="246409"/>
    <lineage>
        <taxon>Eukaryota</taxon>
        <taxon>Fungi</taxon>
        <taxon>Fungi incertae sedis</taxon>
        <taxon>Mucoromycota</taxon>
        <taxon>Mucoromycotina</taxon>
        <taxon>Mucoromycetes</taxon>
        <taxon>Mucorales</taxon>
        <taxon>Mucorineae</taxon>
        <taxon>Rhizopodaceae</taxon>
        <taxon>Rhizopus</taxon>
    </lineage>
</organism>
<sequence length="204" mass="24475">MEAIESNDDQIDELEIIRLIEQNKKTPKNTMYKEKKEISKTPVERLLYEDVFAEEMVKNWQHSRIKAWKERHRNLEQFYFRLLIPGNLQRVVRPFHTGLLFEGKLKDDNFEVIEGKLICKVKGRQYKKRPLSDYGNEMDSEEAKKLSQKIDEWVERHHPNFVHSRSKAKTKRTPSKRSSKRIPSRSQKSIPHKRNADNDREFEL</sequence>
<dbReference type="AlphaFoldDB" id="I1BTS7"/>
<dbReference type="OrthoDB" id="6781668at2759"/>
<evidence type="ECO:0000313" key="3">
    <source>
        <dbReference type="Proteomes" id="UP000009138"/>
    </source>
</evidence>
<dbReference type="RefSeq" id="XP_067515003.1">
    <property type="nucleotide sequence ID" value="XM_067658902.1"/>
</dbReference>
<name>I1BTS7_RHIO9</name>
<protein>
    <submittedName>
        <fullName evidence="2">Uncharacterized protein</fullName>
    </submittedName>
</protein>
<feature type="compositionally biased region" description="Basic and acidic residues" evidence="1">
    <location>
        <begin position="194"/>
        <end position="204"/>
    </location>
</feature>
<dbReference type="STRING" id="246409.I1BTS7"/>